<protein>
    <recommendedName>
        <fullName evidence="2">Head-tail joining protein</fullName>
    </recommendedName>
</protein>
<reference evidence="1" key="1">
    <citation type="submission" date="2020-03" db="EMBL/GenBank/DDBJ databases">
        <title>The deep terrestrial virosphere.</title>
        <authorList>
            <person name="Holmfeldt K."/>
            <person name="Nilsson E."/>
            <person name="Simone D."/>
            <person name="Lopez-Fernandez M."/>
            <person name="Wu X."/>
            <person name="de Brujin I."/>
            <person name="Lundin D."/>
            <person name="Andersson A."/>
            <person name="Bertilsson S."/>
            <person name="Dopson M."/>
        </authorList>
    </citation>
    <scope>NUCLEOTIDE SEQUENCE</scope>
    <source>
        <strain evidence="1">MM171A00688</strain>
    </source>
</reference>
<sequence length="100" mass="11402">MSYNSLLIELCDLVQVTETKWGDRTESTTVGVPCRFVWKQRIVRNMQGEEQMSAGRVFFKTGVTIKATTKILFDGERFAVLQIRKPADSTARHHIEVDIA</sequence>
<evidence type="ECO:0008006" key="2">
    <source>
        <dbReference type="Google" id="ProtNLM"/>
    </source>
</evidence>
<proteinExistence type="predicted"/>
<dbReference type="EMBL" id="MT143682">
    <property type="protein sequence ID" value="QJB00125.1"/>
    <property type="molecule type" value="Genomic_DNA"/>
</dbReference>
<organism evidence="1">
    <name type="scientific">viral metagenome</name>
    <dbReference type="NCBI Taxonomy" id="1070528"/>
    <lineage>
        <taxon>unclassified sequences</taxon>
        <taxon>metagenomes</taxon>
        <taxon>organismal metagenomes</taxon>
    </lineage>
</organism>
<dbReference type="Gene3D" id="2.40.10.370">
    <property type="entry name" value="Protein of unknown function DUF3599"/>
    <property type="match status" value="1"/>
</dbReference>
<dbReference type="AlphaFoldDB" id="A0A6M3M2N9"/>
<evidence type="ECO:0000313" key="1">
    <source>
        <dbReference type="EMBL" id="QJB00125.1"/>
    </source>
</evidence>
<gene>
    <name evidence="1" type="ORF">MM171A00688_0008</name>
</gene>
<name>A0A6M3M2N9_9ZZZZ</name>
<accession>A0A6M3M2N9</accession>
<dbReference type="InterPro" id="IPR038667">
    <property type="entry name" value="XkdH-like_sf"/>
</dbReference>